<dbReference type="PANTHER" id="PTHR47074:SF11">
    <property type="entry name" value="REVERSE TRANSCRIPTASE-LIKE PROTEIN"/>
    <property type="match status" value="1"/>
</dbReference>
<dbReference type="InterPro" id="IPR012337">
    <property type="entry name" value="RNaseH-like_sf"/>
</dbReference>
<feature type="domain" description="Reverse transcriptase zinc-binding" evidence="2">
    <location>
        <begin position="498"/>
        <end position="568"/>
    </location>
</feature>
<dbReference type="AlphaFoldDB" id="A0A803QEQ9"/>
<dbReference type="InterPro" id="IPR052929">
    <property type="entry name" value="RNase_H-like_EbsB-rel"/>
</dbReference>
<accession>A0A803QEQ9</accession>
<name>A0A803QEQ9_CANSA</name>
<dbReference type="EnsemblPlants" id="evm.model.09.1529">
    <property type="protein sequence ID" value="cds.evm.model.09.1529"/>
    <property type="gene ID" value="evm.TU.09.1529"/>
</dbReference>
<dbReference type="InterPro" id="IPR044730">
    <property type="entry name" value="RNase_H-like_dom_plant"/>
</dbReference>
<sequence length="828" mass="92858">MGHPCILLGFYGHPCASQRHLTWTLLRRCCDISPLSPWLVLGDFNEVISHEDKIGGSRRVDAQINAFCSAIDTCKLCQIPFQGDRTTWTNKSQGNGNVKERLDYRFANSRWDTTFLAPSLTHLDFYHRSSIKSIYSLHLMISNLHSQITIGFEKSHGQEEACAKIILANWSSCNSSPLLQLTTNISNCASSLQKWHLSNFGNLKQEIKESHQHVSALQNSSSTDPQHFAALKNSELILDELLAKEEDYWHQRARISWMKSGDSNTKFFHQRANARSINNRIKKLRDEAGNTQTSEPTLLDIIQTYFQSIFRSQGVHDHAINAILEVIPTPINEQSGETISAPYTEADVFTALNSMAEDKSPGVDGACPSLTWRSIVWGKELLAKGLRWRVGNGNRIICKSDPWLPGHTEFTPFNFIGRDNSLQVADLITQHRQWDLTAISANFGQADIDRILSIPLAIYPSDDMLIWNGTNSGNYMVKSGYYFASSLAELNDPGSTFSSENWWTKFWKLHLPSKLRIFVWKVYHNVLPVAAELNRKHIAESPFCPLCKMQRESINHALFLCSRAKEVWSLSHLHLNFKLAATSTPEEFLLYASANSSTQEFELFLTICWSIWYERNAEYHGKLPKLAAAILVFATQYLIKYQSAHASTAASASPAVSNTLPVNVTPVASLVDPWIAPPEGKWKLNTDAACNKSSKLIGIGAVLRDSNGYIKAALSKSFLGCFKAEEMEATALALTLQWLLSLGLTADIIETDSLLVVQGLKAASECNSAFHTLLKDVNYLVSFFPRAQVTHVRRSANTYAHVLAKFALTVDTDYSWLEEFPPPLMTVM</sequence>
<dbReference type="Proteomes" id="UP000596661">
    <property type="component" value="Chromosome 9"/>
</dbReference>
<protein>
    <recommendedName>
        <fullName evidence="5">RNase H type-1 domain-containing protein</fullName>
    </recommendedName>
</protein>
<evidence type="ECO:0008006" key="5">
    <source>
        <dbReference type="Google" id="ProtNLM"/>
    </source>
</evidence>
<dbReference type="Gramene" id="evm.model.09.1529">
    <property type="protein sequence ID" value="cds.evm.model.09.1529"/>
    <property type="gene ID" value="evm.TU.09.1529"/>
</dbReference>
<dbReference type="InterPro" id="IPR036397">
    <property type="entry name" value="RNaseH_sf"/>
</dbReference>
<dbReference type="Pfam" id="PF13966">
    <property type="entry name" value="zf-RVT"/>
    <property type="match status" value="1"/>
</dbReference>
<dbReference type="GO" id="GO:0004523">
    <property type="term" value="F:RNA-DNA hybrid ribonuclease activity"/>
    <property type="evidence" value="ECO:0007669"/>
    <property type="project" value="InterPro"/>
</dbReference>
<dbReference type="CDD" id="cd06222">
    <property type="entry name" value="RNase_H_like"/>
    <property type="match status" value="1"/>
</dbReference>
<evidence type="ECO:0000313" key="4">
    <source>
        <dbReference type="Proteomes" id="UP000596661"/>
    </source>
</evidence>
<dbReference type="InterPro" id="IPR026960">
    <property type="entry name" value="RVT-Znf"/>
</dbReference>
<reference evidence="3" key="2">
    <citation type="submission" date="2021-03" db="UniProtKB">
        <authorList>
            <consortium name="EnsemblPlants"/>
        </authorList>
    </citation>
    <scope>IDENTIFICATION</scope>
</reference>
<feature type="domain" description="RNase H type-1" evidence="1">
    <location>
        <begin position="685"/>
        <end position="807"/>
    </location>
</feature>
<dbReference type="Pfam" id="PF13456">
    <property type="entry name" value="RVT_3"/>
    <property type="match status" value="1"/>
</dbReference>
<dbReference type="OMA" id="CEVECHT"/>
<keyword evidence="4" id="KW-1185">Reference proteome</keyword>
<dbReference type="GO" id="GO:0003676">
    <property type="term" value="F:nucleic acid binding"/>
    <property type="evidence" value="ECO:0007669"/>
    <property type="project" value="InterPro"/>
</dbReference>
<dbReference type="PANTHER" id="PTHR47074">
    <property type="entry name" value="BNAC02G40300D PROTEIN"/>
    <property type="match status" value="1"/>
</dbReference>
<dbReference type="InterPro" id="IPR002156">
    <property type="entry name" value="RNaseH_domain"/>
</dbReference>
<dbReference type="EMBL" id="UZAU01000772">
    <property type="status" value="NOT_ANNOTATED_CDS"/>
    <property type="molecule type" value="Genomic_DNA"/>
</dbReference>
<organism evidence="3 4">
    <name type="scientific">Cannabis sativa</name>
    <name type="common">Hemp</name>
    <name type="synonym">Marijuana</name>
    <dbReference type="NCBI Taxonomy" id="3483"/>
    <lineage>
        <taxon>Eukaryota</taxon>
        <taxon>Viridiplantae</taxon>
        <taxon>Streptophyta</taxon>
        <taxon>Embryophyta</taxon>
        <taxon>Tracheophyta</taxon>
        <taxon>Spermatophyta</taxon>
        <taxon>Magnoliopsida</taxon>
        <taxon>eudicotyledons</taxon>
        <taxon>Gunneridae</taxon>
        <taxon>Pentapetalae</taxon>
        <taxon>rosids</taxon>
        <taxon>fabids</taxon>
        <taxon>Rosales</taxon>
        <taxon>Cannabaceae</taxon>
        <taxon>Cannabis</taxon>
    </lineage>
</organism>
<evidence type="ECO:0000259" key="2">
    <source>
        <dbReference type="Pfam" id="PF13966"/>
    </source>
</evidence>
<dbReference type="InterPro" id="IPR036691">
    <property type="entry name" value="Endo/exonu/phosph_ase_sf"/>
</dbReference>
<dbReference type="SUPFAM" id="SSF56219">
    <property type="entry name" value="DNase I-like"/>
    <property type="match status" value="1"/>
</dbReference>
<proteinExistence type="predicted"/>
<dbReference type="Gene3D" id="3.60.10.10">
    <property type="entry name" value="Endonuclease/exonuclease/phosphatase"/>
    <property type="match status" value="1"/>
</dbReference>
<dbReference type="Gene3D" id="3.30.420.10">
    <property type="entry name" value="Ribonuclease H-like superfamily/Ribonuclease H"/>
    <property type="match status" value="1"/>
</dbReference>
<reference evidence="3" key="1">
    <citation type="submission" date="2018-11" db="EMBL/GenBank/DDBJ databases">
        <authorList>
            <person name="Grassa J C."/>
        </authorList>
    </citation>
    <scope>NUCLEOTIDE SEQUENCE [LARGE SCALE GENOMIC DNA]</scope>
</reference>
<evidence type="ECO:0000313" key="3">
    <source>
        <dbReference type="EnsemblPlants" id="cds.evm.model.09.1529"/>
    </source>
</evidence>
<dbReference type="SUPFAM" id="SSF53098">
    <property type="entry name" value="Ribonuclease H-like"/>
    <property type="match status" value="1"/>
</dbReference>
<evidence type="ECO:0000259" key="1">
    <source>
        <dbReference type="Pfam" id="PF13456"/>
    </source>
</evidence>